<evidence type="ECO:0000313" key="1">
    <source>
        <dbReference type="EMBL" id="RMT17861.1"/>
    </source>
</evidence>
<evidence type="ECO:0000313" key="2">
    <source>
        <dbReference type="Proteomes" id="UP000276194"/>
    </source>
</evidence>
<gene>
    <name evidence="1" type="ORF">ALP52_200061</name>
</gene>
<reference evidence="1 2" key="1">
    <citation type="submission" date="2018-08" db="EMBL/GenBank/DDBJ databases">
        <title>Recombination of ecologically and evolutionarily significant loci maintains genetic cohesion in the Pseudomonas syringae species complex.</title>
        <authorList>
            <person name="Dillon M."/>
            <person name="Thakur S."/>
            <person name="Almeida R.N.D."/>
            <person name="Weir B.S."/>
            <person name="Guttman D.S."/>
        </authorList>
    </citation>
    <scope>NUCLEOTIDE SEQUENCE [LARGE SCALE GENOMIC DNA]</scope>
    <source>
        <strain evidence="1 2">ICMP 6941</strain>
    </source>
</reference>
<comment type="caution">
    <text evidence="1">The sequence shown here is derived from an EMBL/GenBank/DDBJ whole genome shotgun (WGS) entry which is preliminary data.</text>
</comment>
<accession>A0A3M5J3R9</accession>
<proteinExistence type="predicted"/>
<dbReference type="Proteomes" id="UP000276194">
    <property type="component" value="Unassembled WGS sequence"/>
</dbReference>
<dbReference type="EMBL" id="RBTD01000313">
    <property type="protein sequence ID" value="RMT17861.1"/>
    <property type="molecule type" value="Genomic_DNA"/>
</dbReference>
<dbReference type="AlphaFoldDB" id="A0A3M5J3R9"/>
<sequence length="113" mass="12454">MQQVNAQHSFQRVGFSTATGLGVERLDQSQQTFPGYNLIHFGKETLAAGLLAFASVLNVGKAHLAHGRLRSGGQAIFAYLRLVRRFPNAPKDCSDECVASSHRYTCQLMVYPK</sequence>
<organism evidence="1 2">
    <name type="scientific">Pseudomonas amygdali pv. mori</name>
    <dbReference type="NCBI Taxonomy" id="34065"/>
    <lineage>
        <taxon>Bacteria</taxon>
        <taxon>Pseudomonadati</taxon>
        <taxon>Pseudomonadota</taxon>
        <taxon>Gammaproteobacteria</taxon>
        <taxon>Pseudomonadales</taxon>
        <taxon>Pseudomonadaceae</taxon>
        <taxon>Pseudomonas</taxon>
        <taxon>Pseudomonas amygdali</taxon>
    </lineage>
</organism>
<name>A0A3M5J3R9_PSEA0</name>
<protein>
    <submittedName>
        <fullName evidence="1">Uncharacterized protein</fullName>
    </submittedName>
</protein>